<evidence type="ECO:0000256" key="3">
    <source>
        <dbReference type="ARBA" id="ARBA00022475"/>
    </source>
</evidence>
<gene>
    <name evidence="8" type="ordered locus">Ctha_1921</name>
</gene>
<dbReference type="GO" id="GO:0005886">
    <property type="term" value="C:plasma membrane"/>
    <property type="evidence" value="ECO:0007669"/>
    <property type="project" value="UniProtKB-SubCell"/>
</dbReference>
<dbReference type="RefSeq" id="WP_012500459.1">
    <property type="nucleotide sequence ID" value="NC_011026.1"/>
</dbReference>
<evidence type="ECO:0000256" key="4">
    <source>
        <dbReference type="ARBA" id="ARBA00022692"/>
    </source>
</evidence>
<dbReference type="HOGENOM" id="CLU_117507_0_0_10"/>
<reference evidence="8 9" key="1">
    <citation type="submission" date="2008-06" db="EMBL/GenBank/DDBJ databases">
        <title>Complete sequence of Chloroherpeton thalassium ATCC 35110.</title>
        <authorList>
            <consortium name="US DOE Joint Genome Institute"/>
            <person name="Lucas S."/>
            <person name="Copeland A."/>
            <person name="Lapidus A."/>
            <person name="Glavina del Rio T."/>
            <person name="Dalin E."/>
            <person name="Tice H."/>
            <person name="Bruce D."/>
            <person name="Goodwin L."/>
            <person name="Pitluck S."/>
            <person name="Schmutz J."/>
            <person name="Larimer F."/>
            <person name="Land M."/>
            <person name="Hauser L."/>
            <person name="Kyrpides N."/>
            <person name="Mikhailova N."/>
            <person name="Liu Z."/>
            <person name="Li T."/>
            <person name="Zhao F."/>
            <person name="Overmann J."/>
            <person name="Bryant D.A."/>
            <person name="Richardson P."/>
        </authorList>
    </citation>
    <scope>NUCLEOTIDE SEQUENCE [LARGE SCALE GENOMIC DNA]</scope>
    <source>
        <strain evidence="9">ATCC 35110 / GB-78</strain>
    </source>
</reference>
<dbReference type="InterPro" id="IPR003400">
    <property type="entry name" value="ExbD"/>
</dbReference>
<dbReference type="KEGG" id="cts:Ctha_1921"/>
<evidence type="ECO:0000256" key="1">
    <source>
        <dbReference type="ARBA" id="ARBA00004162"/>
    </source>
</evidence>
<dbReference type="GO" id="GO:0015031">
    <property type="term" value="P:protein transport"/>
    <property type="evidence" value="ECO:0007669"/>
    <property type="project" value="UniProtKB-KW"/>
</dbReference>
<keyword evidence="7" id="KW-0813">Transport</keyword>
<evidence type="ECO:0000256" key="2">
    <source>
        <dbReference type="ARBA" id="ARBA00005811"/>
    </source>
</evidence>
<keyword evidence="5" id="KW-1133">Transmembrane helix</keyword>
<evidence type="ECO:0000256" key="6">
    <source>
        <dbReference type="ARBA" id="ARBA00023136"/>
    </source>
</evidence>
<dbReference type="Proteomes" id="UP000001208">
    <property type="component" value="Chromosome"/>
</dbReference>
<accession>B3QUC6</accession>
<keyword evidence="7" id="KW-0653">Protein transport</keyword>
<keyword evidence="3" id="KW-1003">Cell membrane</keyword>
<dbReference type="AlphaFoldDB" id="B3QUC6"/>
<dbReference type="eggNOG" id="COG0848">
    <property type="taxonomic scope" value="Bacteria"/>
</dbReference>
<organism evidence="8 9">
    <name type="scientific">Chloroherpeton thalassium (strain ATCC 35110 / GB-78)</name>
    <dbReference type="NCBI Taxonomy" id="517418"/>
    <lineage>
        <taxon>Bacteria</taxon>
        <taxon>Pseudomonadati</taxon>
        <taxon>Chlorobiota</taxon>
        <taxon>Chlorobiia</taxon>
        <taxon>Chlorobiales</taxon>
        <taxon>Chloroherpetonaceae</taxon>
        <taxon>Chloroherpeton</taxon>
    </lineage>
</organism>
<keyword evidence="9" id="KW-1185">Reference proteome</keyword>
<evidence type="ECO:0000313" key="9">
    <source>
        <dbReference type="Proteomes" id="UP000001208"/>
    </source>
</evidence>
<name>B3QUC6_CHLT3</name>
<dbReference type="EMBL" id="CP001100">
    <property type="protein sequence ID" value="ACF14375.1"/>
    <property type="molecule type" value="Genomic_DNA"/>
</dbReference>
<evidence type="ECO:0000313" key="8">
    <source>
        <dbReference type="EMBL" id="ACF14375.1"/>
    </source>
</evidence>
<sequence length="164" mass="18276">MNFFGFLMHGGEDGVDLAPLVDIAFLLLTFFMMTTTFKVTDDVSLKLPTSTSEEKEPSNRYVTVTVGDSASGSKIVFNADLQHVRIKALSFVGISEQDAFRTTGFELKQEQLLGVLNVARQVEPGQTIVLKADRHAKFGLVQDIMVIMKKVNFKDVLLMTELER</sequence>
<comment type="subcellular location">
    <subcellularLocation>
        <location evidence="1">Cell membrane</location>
        <topology evidence="1">Single-pass membrane protein</topology>
    </subcellularLocation>
    <subcellularLocation>
        <location evidence="7">Cell membrane</location>
        <topology evidence="7">Single-pass type II membrane protein</topology>
    </subcellularLocation>
</comment>
<evidence type="ECO:0000256" key="7">
    <source>
        <dbReference type="RuleBase" id="RU003879"/>
    </source>
</evidence>
<protein>
    <submittedName>
        <fullName evidence="8">Biopolymer transport protein ExbD/TolR</fullName>
    </submittedName>
</protein>
<evidence type="ECO:0000256" key="5">
    <source>
        <dbReference type="ARBA" id="ARBA00022989"/>
    </source>
</evidence>
<keyword evidence="6" id="KW-0472">Membrane</keyword>
<dbReference type="GO" id="GO:0022857">
    <property type="term" value="F:transmembrane transporter activity"/>
    <property type="evidence" value="ECO:0007669"/>
    <property type="project" value="InterPro"/>
</dbReference>
<dbReference type="PANTHER" id="PTHR30558">
    <property type="entry name" value="EXBD MEMBRANE COMPONENT OF PMF-DRIVEN MACROMOLECULE IMPORT SYSTEM"/>
    <property type="match status" value="1"/>
</dbReference>
<comment type="similarity">
    <text evidence="2 7">Belongs to the ExbD/TolR family.</text>
</comment>
<dbReference type="PANTHER" id="PTHR30558:SF3">
    <property type="entry name" value="BIOPOLYMER TRANSPORT PROTEIN EXBD-RELATED"/>
    <property type="match status" value="1"/>
</dbReference>
<dbReference type="Pfam" id="PF02472">
    <property type="entry name" value="ExbD"/>
    <property type="match status" value="1"/>
</dbReference>
<proteinExistence type="inferred from homology"/>
<keyword evidence="4 7" id="KW-0812">Transmembrane</keyword>
<dbReference type="STRING" id="517418.Ctha_1921"/>